<keyword evidence="10" id="KW-0411">Iron-sulfur</keyword>
<dbReference type="InterPro" id="IPR020578">
    <property type="entry name" value="Aminotrans_V_PyrdxlP_BS"/>
</dbReference>
<comment type="caution">
    <text evidence="14">The sequence shown here is derived from an EMBL/GenBank/DDBJ whole genome shotgun (WGS) entry which is preliminary data.</text>
</comment>
<dbReference type="Gene3D" id="1.10.260.50">
    <property type="match status" value="1"/>
</dbReference>
<dbReference type="Gene3D" id="3.40.640.10">
    <property type="entry name" value="Type I PLP-dependent aspartate aminotransferase-like (Major domain)"/>
    <property type="match status" value="1"/>
</dbReference>
<dbReference type="InterPro" id="IPR000192">
    <property type="entry name" value="Aminotrans_V_dom"/>
</dbReference>
<protein>
    <recommendedName>
        <fullName evidence="5">Cysteine desulfurase</fullName>
        <ecNumber evidence="4">2.8.1.7</ecNumber>
    </recommendedName>
</protein>
<dbReference type="PANTHER" id="PTHR11601:SF34">
    <property type="entry name" value="CYSTEINE DESULFURASE"/>
    <property type="match status" value="1"/>
</dbReference>
<dbReference type="EC" id="2.8.1.7" evidence="4"/>
<evidence type="ECO:0000259" key="13">
    <source>
        <dbReference type="Pfam" id="PF00266"/>
    </source>
</evidence>
<dbReference type="SUPFAM" id="SSF53383">
    <property type="entry name" value="PLP-dependent transferases"/>
    <property type="match status" value="1"/>
</dbReference>
<keyword evidence="8" id="KW-0663">Pyridoxal phosphate</keyword>
<evidence type="ECO:0000256" key="1">
    <source>
        <dbReference type="ARBA" id="ARBA00001933"/>
    </source>
</evidence>
<evidence type="ECO:0000256" key="6">
    <source>
        <dbReference type="ARBA" id="ARBA00022679"/>
    </source>
</evidence>
<dbReference type="EMBL" id="JBHRXV010000011">
    <property type="protein sequence ID" value="MFC3713783.1"/>
    <property type="molecule type" value="Genomic_DNA"/>
</dbReference>
<comment type="function">
    <text evidence="2">Catalyzes the removal of elemental sulfur atoms from cysteine to produce alanine. Seems to participate in the biosynthesis of the nitrogenase metalloclusters by providing the inorganic sulfur required for the Fe-S core formation.</text>
</comment>
<evidence type="ECO:0000256" key="3">
    <source>
        <dbReference type="ARBA" id="ARBA00006490"/>
    </source>
</evidence>
<dbReference type="PROSITE" id="PS00595">
    <property type="entry name" value="AA_TRANSFER_CLASS_5"/>
    <property type="match status" value="1"/>
</dbReference>
<evidence type="ECO:0000256" key="12">
    <source>
        <dbReference type="RuleBase" id="RU004504"/>
    </source>
</evidence>
<feature type="domain" description="Aminotransferase class V" evidence="13">
    <location>
        <begin position="5"/>
        <end position="362"/>
    </location>
</feature>
<sequence length="379" mass="39048">MAAPIYLDYQATTPVDPAVAAAMQPFLLDRFGNPHSQHRPGWEAEAAVDNARAQIARLLNMLPEALVFTSGATEATNLALKGVLTAPGQARRRIVTVATEHSCVLDTAEYLRELGAELTVLGVDADGLIDLDAAAAAIGDDVAIVSVMAVNNEIGVIQPVAEVAALAKRAGAVMHCDAAQAFAKIPVDVDALGVDLLSLSGHKAYGPKGIGALYVRPGTRLAPQMHGGGQEGGGLRSGTLAPMLCVGFGKAAEVAAARLDADAAHVRELWDRALAALDVPYSLNGSATARWHGNLNLCFPSVDGARLLADLRGLAVSAGAACASAKGKPSHVLAALGLPDALAKASLRIGWGRFTTADEIDRAMAMINDAVRAQGVRAA</sequence>
<evidence type="ECO:0000256" key="8">
    <source>
        <dbReference type="ARBA" id="ARBA00022898"/>
    </source>
</evidence>
<comment type="similarity">
    <text evidence="3">Belongs to the class-V pyridoxal-phosphate-dependent aminotransferase family. NifS/IscS subfamily.</text>
</comment>
<name>A0ABV7XFC4_9SPHN</name>
<dbReference type="InterPro" id="IPR015422">
    <property type="entry name" value="PyrdxlP-dep_Trfase_small"/>
</dbReference>
<gene>
    <name evidence="14" type="ORF">ACFOMD_14495</name>
</gene>
<dbReference type="InterPro" id="IPR016454">
    <property type="entry name" value="Cysteine_dSase"/>
</dbReference>
<evidence type="ECO:0000256" key="2">
    <source>
        <dbReference type="ARBA" id="ARBA00003120"/>
    </source>
</evidence>
<evidence type="ECO:0000256" key="4">
    <source>
        <dbReference type="ARBA" id="ARBA00012239"/>
    </source>
</evidence>
<dbReference type="RefSeq" id="WP_380862614.1">
    <property type="nucleotide sequence ID" value="NZ_JBHRXV010000011.1"/>
</dbReference>
<evidence type="ECO:0000313" key="14">
    <source>
        <dbReference type="EMBL" id="MFC3713783.1"/>
    </source>
</evidence>
<reference evidence="15" key="1">
    <citation type="journal article" date="2019" name="Int. J. Syst. Evol. Microbiol.">
        <title>The Global Catalogue of Microorganisms (GCM) 10K type strain sequencing project: providing services to taxonomists for standard genome sequencing and annotation.</title>
        <authorList>
            <consortium name="The Broad Institute Genomics Platform"/>
            <consortium name="The Broad Institute Genome Sequencing Center for Infectious Disease"/>
            <person name="Wu L."/>
            <person name="Ma J."/>
        </authorList>
    </citation>
    <scope>NUCLEOTIDE SEQUENCE [LARGE SCALE GENOMIC DNA]</scope>
    <source>
        <strain evidence="15">KCTC 42644</strain>
    </source>
</reference>
<dbReference type="InterPro" id="IPR015424">
    <property type="entry name" value="PyrdxlP-dep_Trfase"/>
</dbReference>
<organism evidence="14 15">
    <name type="scientific">Sphingoaurantiacus capsulatus</name>
    <dbReference type="NCBI Taxonomy" id="1771310"/>
    <lineage>
        <taxon>Bacteria</taxon>
        <taxon>Pseudomonadati</taxon>
        <taxon>Pseudomonadota</taxon>
        <taxon>Alphaproteobacteria</taxon>
        <taxon>Sphingomonadales</taxon>
        <taxon>Sphingosinicellaceae</taxon>
        <taxon>Sphingoaurantiacus</taxon>
    </lineage>
</organism>
<dbReference type="Pfam" id="PF00266">
    <property type="entry name" value="Aminotran_5"/>
    <property type="match status" value="1"/>
</dbReference>
<evidence type="ECO:0000256" key="10">
    <source>
        <dbReference type="ARBA" id="ARBA00023014"/>
    </source>
</evidence>
<dbReference type="Gene3D" id="3.90.1150.10">
    <property type="entry name" value="Aspartate Aminotransferase, domain 1"/>
    <property type="match status" value="1"/>
</dbReference>
<keyword evidence="6" id="KW-0808">Transferase</keyword>
<dbReference type="PANTHER" id="PTHR11601">
    <property type="entry name" value="CYSTEINE DESULFURYLASE FAMILY MEMBER"/>
    <property type="match status" value="1"/>
</dbReference>
<keyword evidence="15" id="KW-1185">Reference proteome</keyword>
<dbReference type="InterPro" id="IPR015421">
    <property type="entry name" value="PyrdxlP-dep_Trfase_major"/>
</dbReference>
<dbReference type="Proteomes" id="UP001595615">
    <property type="component" value="Unassembled WGS sequence"/>
</dbReference>
<dbReference type="PIRSF" id="PIRSF005572">
    <property type="entry name" value="NifS"/>
    <property type="match status" value="1"/>
</dbReference>
<evidence type="ECO:0000313" key="15">
    <source>
        <dbReference type="Proteomes" id="UP001595615"/>
    </source>
</evidence>
<evidence type="ECO:0000256" key="5">
    <source>
        <dbReference type="ARBA" id="ARBA00013558"/>
    </source>
</evidence>
<evidence type="ECO:0000256" key="7">
    <source>
        <dbReference type="ARBA" id="ARBA00022723"/>
    </source>
</evidence>
<evidence type="ECO:0000256" key="11">
    <source>
        <dbReference type="ARBA" id="ARBA00050776"/>
    </source>
</evidence>
<proteinExistence type="inferred from homology"/>
<evidence type="ECO:0000256" key="9">
    <source>
        <dbReference type="ARBA" id="ARBA00023004"/>
    </source>
</evidence>
<comment type="cofactor">
    <cofactor evidence="1 12">
        <name>pyridoxal 5'-phosphate</name>
        <dbReference type="ChEBI" id="CHEBI:597326"/>
    </cofactor>
</comment>
<keyword evidence="9" id="KW-0408">Iron</keyword>
<keyword evidence="7" id="KW-0479">Metal-binding</keyword>
<comment type="catalytic activity">
    <reaction evidence="11">
        <text>(sulfur carrier)-H + L-cysteine = (sulfur carrier)-SH + L-alanine</text>
        <dbReference type="Rhea" id="RHEA:43892"/>
        <dbReference type="Rhea" id="RHEA-COMP:14737"/>
        <dbReference type="Rhea" id="RHEA-COMP:14739"/>
        <dbReference type="ChEBI" id="CHEBI:29917"/>
        <dbReference type="ChEBI" id="CHEBI:35235"/>
        <dbReference type="ChEBI" id="CHEBI:57972"/>
        <dbReference type="ChEBI" id="CHEBI:64428"/>
        <dbReference type="EC" id="2.8.1.7"/>
    </reaction>
</comment>
<accession>A0ABV7XFC4</accession>